<dbReference type="PANTHER" id="PTHR42701:SF1">
    <property type="entry name" value="IMIDAZOLE GLYCEROL PHOSPHATE SYNTHASE SUBUNIT HISH"/>
    <property type="match status" value="1"/>
</dbReference>
<comment type="catalytic activity">
    <reaction evidence="8">
        <text>5-[(5-phospho-1-deoxy-D-ribulos-1-ylimino)methylamino]-1-(5-phospho-beta-D-ribosyl)imidazole-4-carboxamide + L-glutamine = D-erythro-1-(imidazol-4-yl)glycerol 3-phosphate + 5-amino-1-(5-phospho-beta-D-ribosyl)imidazole-4-carboxamide + L-glutamate + H(+)</text>
        <dbReference type="Rhea" id="RHEA:24793"/>
        <dbReference type="ChEBI" id="CHEBI:15378"/>
        <dbReference type="ChEBI" id="CHEBI:29985"/>
        <dbReference type="ChEBI" id="CHEBI:58278"/>
        <dbReference type="ChEBI" id="CHEBI:58359"/>
        <dbReference type="ChEBI" id="CHEBI:58475"/>
        <dbReference type="ChEBI" id="CHEBI:58525"/>
        <dbReference type="EC" id="4.3.2.10"/>
    </reaction>
</comment>
<dbReference type="Proteomes" id="UP000886355">
    <property type="component" value="Unassembled WGS sequence"/>
</dbReference>
<evidence type="ECO:0000256" key="6">
    <source>
        <dbReference type="ARBA" id="ARBA00023102"/>
    </source>
</evidence>
<evidence type="ECO:0000256" key="5">
    <source>
        <dbReference type="ARBA" id="ARBA00022962"/>
    </source>
</evidence>
<dbReference type="GO" id="GO:0004359">
    <property type="term" value="F:glutaminase activity"/>
    <property type="evidence" value="ECO:0007669"/>
    <property type="project" value="UniProtKB-EC"/>
</dbReference>
<evidence type="ECO:0000313" key="11">
    <source>
        <dbReference type="EMBL" id="HDL90464.1"/>
    </source>
</evidence>
<dbReference type="GO" id="GO:0000107">
    <property type="term" value="F:imidazoleglycerol-phosphate synthase activity"/>
    <property type="evidence" value="ECO:0007669"/>
    <property type="project" value="TreeGrafter"/>
</dbReference>
<dbReference type="InterPro" id="IPR010139">
    <property type="entry name" value="Imidazole-glycPsynth_HisH"/>
</dbReference>
<sequence>MNYITVLDYGAGNVRSVVNAIKSLGYNVRFVKKPQDITNARILVFPGVGAFGEMMKVLNNQGYTDALLQYLKENRPFLGICLGLQALFEESEELPGIPGLGFFKGRVVRFRTNLSVPH</sequence>
<evidence type="ECO:0000256" key="4">
    <source>
        <dbReference type="ARBA" id="ARBA00022801"/>
    </source>
</evidence>
<keyword evidence="4" id="KW-0378">Hydrolase</keyword>
<comment type="subunit">
    <text evidence="2">Heterodimer of HisH and HisF.</text>
</comment>
<keyword evidence="3" id="KW-0028">Amino-acid biosynthesis</keyword>
<evidence type="ECO:0000259" key="10">
    <source>
        <dbReference type="Pfam" id="PF00117"/>
    </source>
</evidence>
<dbReference type="InterPro" id="IPR017926">
    <property type="entry name" value="GATASE"/>
</dbReference>
<keyword evidence="7" id="KW-0456">Lyase</keyword>
<dbReference type="PROSITE" id="PS51274">
    <property type="entry name" value="GATASE_COBBQ"/>
    <property type="match status" value="1"/>
</dbReference>
<protein>
    <submittedName>
        <fullName evidence="11">Imidazole glycerol phosphate synthase subunit HisH</fullName>
    </submittedName>
</protein>
<dbReference type="GO" id="GO:0016829">
    <property type="term" value="F:lyase activity"/>
    <property type="evidence" value="ECO:0007669"/>
    <property type="project" value="UniProtKB-KW"/>
</dbReference>
<evidence type="ECO:0000256" key="8">
    <source>
        <dbReference type="ARBA" id="ARBA00047838"/>
    </source>
</evidence>
<comment type="catalytic activity">
    <reaction evidence="9">
        <text>L-glutamine + H2O = L-glutamate + NH4(+)</text>
        <dbReference type="Rhea" id="RHEA:15889"/>
        <dbReference type="ChEBI" id="CHEBI:15377"/>
        <dbReference type="ChEBI" id="CHEBI:28938"/>
        <dbReference type="ChEBI" id="CHEBI:29985"/>
        <dbReference type="ChEBI" id="CHEBI:58359"/>
        <dbReference type="EC" id="3.5.1.2"/>
    </reaction>
</comment>
<dbReference type="InterPro" id="IPR029062">
    <property type="entry name" value="Class_I_gatase-like"/>
</dbReference>
<dbReference type="UniPathway" id="UPA00031">
    <property type="reaction ID" value="UER00010"/>
</dbReference>
<dbReference type="GO" id="GO:0000105">
    <property type="term" value="P:L-histidine biosynthetic process"/>
    <property type="evidence" value="ECO:0007669"/>
    <property type="project" value="UniProtKB-UniPathway"/>
</dbReference>
<dbReference type="SUPFAM" id="SSF52317">
    <property type="entry name" value="Class I glutamine amidotransferase-like"/>
    <property type="match status" value="1"/>
</dbReference>
<gene>
    <name evidence="11" type="primary">hisH</name>
    <name evidence="11" type="ORF">ENG14_06130</name>
</gene>
<evidence type="ECO:0000256" key="3">
    <source>
        <dbReference type="ARBA" id="ARBA00022605"/>
    </source>
</evidence>
<evidence type="ECO:0000256" key="2">
    <source>
        <dbReference type="ARBA" id="ARBA00011152"/>
    </source>
</evidence>
<organism evidence="11">
    <name type="scientific">Thermodesulforhabdus norvegica</name>
    <dbReference type="NCBI Taxonomy" id="39841"/>
    <lineage>
        <taxon>Bacteria</taxon>
        <taxon>Pseudomonadati</taxon>
        <taxon>Thermodesulfobacteriota</taxon>
        <taxon>Syntrophobacteria</taxon>
        <taxon>Syntrophobacterales</taxon>
        <taxon>Thermodesulforhabdaceae</taxon>
        <taxon>Thermodesulforhabdus</taxon>
    </lineage>
</organism>
<comment type="pathway">
    <text evidence="1">Amino-acid biosynthesis; L-histidine biosynthesis; L-histidine from 5-phospho-alpha-D-ribose 1-diphosphate: step 5/9.</text>
</comment>
<dbReference type="Gene3D" id="3.40.50.880">
    <property type="match status" value="1"/>
</dbReference>
<keyword evidence="5" id="KW-0315">Glutamine amidotransferase</keyword>
<accession>A0A7C0WSS7</accession>
<dbReference type="AlphaFoldDB" id="A0A7C0WSS7"/>
<dbReference type="NCBIfam" id="TIGR01855">
    <property type="entry name" value="IMP_synth_hisH"/>
    <property type="match status" value="1"/>
</dbReference>
<evidence type="ECO:0000256" key="7">
    <source>
        <dbReference type="ARBA" id="ARBA00023239"/>
    </source>
</evidence>
<evidence type="ECO:0000256" key="9">
    <source>
        <dbReference type="ARBA" id="ARBA00049534"/>
    </source>
</evidence>
<proteinExistence type="predicted"/>
<evidence type="ECO:0000256" key="1">
    <source>
        <dbReference type="ARBA" id="ARBA00005091"/>
    </source>
</evidence>
<feature type="domain" description="Glutamine amidotransferase" evidence="10">
    <location>
        <begin position="6"/>
        <end position="91"/>
    </location>
</feature>
<dbReference type="Pfam" id="PF00117">
    <property type="entry name" value="GATase"/>
    <property type="match status" value="1"/>
</dbReference>
<name>A0A7C0WSS7_9BACT</name>
<dbReference type="PANTHER" id="PTHR42701">
    <property type="entry name" value="IMIDAZOLE GLYCEROL PHOSPHATE SYNTHASE SUBUNIT HISH"/>
    <property type="match status" value="1"/>
</dbReference>
<keyword evidence="6" id="KW-0368">Histidine biosynthesis</keyword>
<comment type="caution">
    <text evidence="11">The sequence shown here is derived from an EMBL/GenBank/DDBJ whole genome shotgun (WGS) entry which is preliminary data.</text>
</comment>
<feature type="non-terminal residue" evidence="11">
    <location>
        <position position="118"/>
    </location>
</feature>
<dbReference type="PROSITE" id="PS51273">
    <property type="entry name" value="GATASE_TYPE_1"/>
    <property type="match status" value="1"/>
</dbReference>
<reference evidence="11" key="1">
    <citation type="journal article" date="2020" name="mSystems">
        <title>Genome- and Community-Level Interaction Insights into Carbon Utilization and Element Cycling Functions of Hydrothermarchaeota in Hydrothermal Sediment.</title>
        <authorList>
            <person name="Zhou Z."/>
            <person name="Liu Y."/>
            <person name="Xu W."/>
            <person name="Pan J."/>
            <person name="Luo Z.H."/>
            <person name="Li M."/>
        </authorList>
    </citation>
    <scope>NUCLEOTIDE SEQUENCE [LARGE SCALE GENOMIC DNA]</scope>
    <source>
        <strain evidence="11">HyVt-19</strain>
    </source>
</reference>
<dbReference type="EMBL" id="DQZW01000287">
    <property type="protein sequence ID" value="HDL90464.1"/>
    <property type="molecule type" value="Genomic_DNA"/>
</dbReference>